<protein>
    <recommendedName>
        <fullName evidence="1">Lantibiotic dehydratase N-terminal domain-containing protein</fullName>
    </recommendedName>
</protein>
<dbReference type="Proteomes" id="UP000644548">
    <property type="component" value="Unassembled WGS sequence"/>
</dbReference>
<feature type="domain" description="Lantibiotic dehydratase N-terminal" evidence="1">
    <location>
        <begin position="44"/>
        <end position="613"/>
    </location>
</feature>
<dbReference type="EMBL" id="BMQN01000001">
    <property type="protein sequence ID" value="GGR78312.1"/>
    <property type="molecule type" value="Genomic_DNA"/>
</dbReference>
<dbReference type="Pfam" id="PF04738">
    <property type="entry name" value="Lant_dehydr_N"/>
    <property type="match status" value="1"/>
</dbReference>
<organism evidence="2 3">
    <name type="scientific">Deinococcus sedimenti</name>
    <dbReference type="NCBI Taxonomy" id="1867090"/>
    <lineage>
        <taxon>Bacteria</taxon>
        <taxon>Thermotogati</taxon>
        <taxon>Deinococcota</taxon>
        <taxon>Deinococci</taxon>
        <taxon>Deinococcales</taxon>
        <taxon>Deinococcaceae</taxon>
        <taxon>Deinococcus</taxon>
    </lineage>
</organism>
<accession>A0ABQ2RZX1</accession>
<evidence type="ECO:0000313" key="2">
    <source>
        <dbReference type="EMBL" id="GGR78312.1"/>
    </source>
</evidence>
<name>A0ABQ2RZX1_9DEIO</name>
<comment type="caution">
    <text evidence="2">The sequence shown here is derived from an EMBL/GenBank/DDBJ whole genome shotgun (WGS) entry which is preliminary data.</text>
</comment>
<keyword evidence="3" id="KW-1185">Reference proteome</keyword>
<reference evidence="3" key="1">
    <citation type="journal article" date="2019" name="Int. J. Syst. Evol. Microbiol.">
        <title>The Global Catalogue of Microorganisms (GCM) 10K type strain sequencing project: providing services to taxonomists for standard genome sequencing and annotation.</title>
        <authorList>
            <consortium name="The Broad Institute Genomics Platform"/>
            <consortium name="The Broad Institute Genome Sequencing Center for Infectious Disease"/>
            <person name="Wu L."/>
            <person name="Ma J."/>
        </authorList>
    </citation>
    <scope>NUCLEOTIDE SEQUENCE [LARGE SCALE GENOMIC DNA]</scope>
    <source>
        <strain evidence="3">JCM 31405</strain>
    </source>
</reference>
<evidence type="ECO:0000313" key="3">
    <source>
        <dbReference type="Proteomes" id="UP000644548"/>
    </source>
</evidence>
<dbReference type="RefSeq" id="WP_189071259.1">
    <property type="nucleotide sequence ID" value="NZ_BMQN01000001.1"/>
</dbReference>
<proteinExistence type="predicted"/>
<sequence length="654" mass="71716">MFESPQIDPACLYRVPLAPANLFSELRGTQTLEDTITVLRDWPLSAEALLMASPTLERESRRTPRRAKTARALQRSLHRYLIRASTRSVPFGLFAAPGAAQCSAEFISQKPMLRVQLTALSGALAEARPILEDRLPPTLQVMLNGTAHHENGWLTWQGLQDRTEWRVPCSEAFWRVLVRARTPVPLASLGEAITDDLLRVLLRKDLLLSELQPLLTVTPQAAARVEALGGPPPAPVYADLPGGTARLDALRQALAGQGLDGDVQRHLALDATLDGVAHLPPQVLVDLQEGLSVLTRSPQGPPVTGNWSAYTEAFRAQFGDARVTLREALTVADALETAPPPAPPWSDWPALLAGAPGVLDLTDVQLARLPVTARPGDHPFDLFAWVLARNTTDLWAGDYTLALLSGSTPEVGQATARLRVAHPHLPAPGARGPANTVVTALCLQHPLAAANDTARCRPGTPLELHVPGHPLIPDHRRVDLPDVRVSCRDGQVELWCAQREQQLHLVLPTLTRTDHLGPLARWLTAVALQGRTPPRWRWGPLGDRETLPRVTRGRCVLSAASWRVPAHWQGTDPPDREVLAWLERVGAPDLVRVGRGDRQLTLDWRHVTHRDLLRAECRRGSVRVSEAVVTPDLAWFTGHDGARHLFEGIFTVRP</sequence>
<gene>
    <name evidence="2" type="ORF">GCM10008960_01370</name>
</gene>
<dbReference type="InterPro" id="IPR006827">
    <property type="entry name" value="Lant_deHydtase_N"/>
</dbReference>
<evidence type="ECO:0000259" key="1">
    <source>
        <dbReference type="Pfam" id="PF04738"/>
    </source>
</evidence>